<dbReference type="OrthoDB" id="5348860at2"/>
<keyword evidence="1" id="KW-0449">Lipoprotein</keyword>
<gene>
    <name evidence="1" type="ORF">SAMN05421741_109132</name>
</gene>
<dbReference type="PROSITE" id="PS51257">
    <property type="entry name" value="PROKAR_LIPOPROTEIN"/>
    <property type="match status" value="1"/>
</dbReference>
<dbReference type="Gene3D" id="2.40.128.640">
    <property type="match status" value="1"/>
</dbReference>
<sequence>MKKSIFTFFVLGLTIISCNKKETETTTETTISADSTEIIANDTLTNVHNGHNAQNSLDWNGTYEATLPCADCSGIKTTITLDKSGTFKYAAEYLDKNLKVNDAGDIMWHDNGSVAHLKGKDIDIKLKVVENGLVGLDTEGKEIDGPLKEHYNYKKLN</sequence>
<dbReference type="EMBL" id="FOVI01000009">
    <property type="protein sequence ID" value="SFN71816.1"/>
    <property type="molecule type" value="Genomic_DNA"/>
</dbReference>
<evidence type="ECO:0000313" key="1">
    <source>
        <dbReference type="EMBL" id="SFN71816.1"/>
    </source>
</evidence>
<name>A0A1I5BAU3_9FLAO</name>
<organism evidence="1 2">
    <name type="scientific">Paenimyroides ummariense</name>
    <dbReference type="NCBI Taxonomy" id="913024"/>
    <lineage>
        <taxon>Bacteria</taxon>
        <taxon>Pseudomonadati</taxon>
        <taxon>Bacteroidota</taxon>
        <taxon>Flavobacteriia</taxon>
        <taxon>Flavobacteriales</taxon>
        <taxon>Flavobacteriaceae</taxon>
        <taxon>Paenimyroides</taxon>
    </lineage>
</organism>
<dbReference type="RefSeq" id="WP_091522458.1">
    <property type="nucleotide sequence ID" value="NZ_FOVI01000009.1"/>
</dbReference>
<accession>A0A1I5BAU3</accession>
<dbReference type="AlphaFoldDB" id="A0A1I5BAU3"/>
<dbReference type="Proteomes" id="UP000199036">
    <property type="component" value="Unassembled WGS sequence"/>
</dbReference>
<protein>
    <submittedName>
        <fullName evidence="1">Uncharacterized lipoprotein NlpE involved in copper resistance</fullName>
    </submittedName>
</protein>
<evidence type="ECO:0000313" key="2">
    <source>
        <dbReference type="Proteomes" id="UP000199036"/>
    </source>
</evidence>
<reference evidence="2" key="1">
    <citation type="submission" date="2016-10" db="EMBL/GenBank/DDBJ databases">
        <authorList>
            <person name="Varghese N."/>
            <person name="Submissions S."/>
        </authorList>
    </citation>
    <scope>NUCLEOTIDE SEQUENCE [LARGE SCALE GENOMIC DNA]</scope>
    <source>
        <strain evidence="2">DS-12</strain>
    </source>
</reference>
<keyword evidence="2" id="KW-1185">Reference proteome</keyword>
<dbReference type="Pfam" id="PF04170">
    <property type="entry name" value="NlpE"/>
    <property type="match status" value="1"/>
</dbReference>
<proteinExistence type="predicted"/>
<dbReference type="InterPro" id="IPR007298">
    <property type="entry name" value="Cu-R_lipoprotein_NlpE"/>
</dbReference>
<dbReference type="STRING" id="913024.SAMN05421741_109132"/>